<organism evidence="1 2">
    <name type="scientific">Hathewaya proteolytica DSM 3090</name>
    <dbReference type="NCBI Taxonomy" id="1121331"/>
    <lineage>
        <taxon>Bacteria</taxon>
        <taxon>Bacillati</taxon>
        <taxon>Bacillota</taxon>
        <taxon>Clostridia</taxon>
        <taxon>Eubacteriales</taxon>
        <taxon>Clostridiaceae</taxon>
        <taxon>Hathewaya</taxon>
    </lineage>
</organism>
<sequence>MQQNSEEWYDIIEDYDLIESSFAEQYGIRLRRENDMSWGEFCTLLSGINEKTALGKIVSIRAEKDPKIIKEFTSEQKQIRNKWRKRNIENINSKDYDQAMKNFENMFRTMST</sequence>
<gene>
    <name evidence="1" type="ORF">SAMN02745248_02401</name>
</gene>
<dbReference type="Proteomes" id="UP000183952">
    <property type="component" value="Unassembled WGS sequence"/>
</dbReference>
<dbReference type="InterPro" id="IPR009660">
    <property type="entry name" value="Phage_A500_Gp15"/>
</dbReference>
<protein>
    <submittedName>
        <fullName evidence="1">Bacteriophage Gp15 protein</fullName>
    </submittedName>
</protein>
<evidence type="ECO:0000313" key="1">
    <source>
        <dbReference type="EMBL" id="SHK37812.1"/>
    </source>
</evidence>
<dbReference type="EMBL" id="FRAD01000025">
    <property type="protein sequence ID" value="SHK37812.1"/>
    <property type="molecule type" value="Genomic_DNA"/>
</dbReference>
<dbReference type="Pfam" id="PF06854">
    <property type="entry name" value="Phage_Gp15"/>
    <property type="match status" value="1"/>
</dbReference>
<dbReference type="AlphaFoldDB" id="A0A1M6RZ32"/>
<keyword evidence="2" id="KW-1185">Reference proteome</keyword>
<dbReference type="STRING" id="1121331.SAMN02745248_02401"/>
<dbReference type="RefSeq" id="WP_242942383.1">
    <property type="nucleotide sequence ID" value="NZ_FRAD01000025.1"/>
</dbReference>
<name>A0A1M6RZ32_9CLOT</name>
<accession>A0A1M6RZ32</accession>
<evidence type="ECO:0000313" key="2">
    <source>
        <dbReference type="Proteomes" id="UP000183952"/>
    </source>
</evidence>
<reference evidence="1 2" key="1">
    <citation type="submission" date="2016-11" db="EMBL/GenBank/DDBJ databases">
        <authorList>
            <person name="Jaros S."/>
            <person name="Januszkiewicz K."/>
            <person name="Wedrychowicz H."/>
        </authorList>
    </citation>
    <scope>NUCLEOTIDE SEQUENCE [LARGE SCALE GENOMIC DNA]</scope>
    <source>
        <strain evidence="1 2">DSM 3090</strain>
    </source>
</reference>
<proteinExistence type="predicted"/>